<comment type="cofactor">
    <cofactor evidence="1">
        <name>heme</name>
        <dbReference type="ChEBI" id="CHEBI:30413"/>
    </cofactor>
</comment>
<organism evidence="9 10">
    <name type="scientific">Colletotrichum fructicola (strain Nara gc5)</name>
    <name type="common">Anthracnose fungus</name>
    <name type="synonym">Colletotrichum gloeosporioides (strain Nara gc5)</name>
    <dbReference type="NCBI Taxonomy" id="1213859"/>
    <lineage>
        <taxon>Eukaryota</taxon>
        <taxon>Fungi</taxon>
        <taxon>Dikarya</taxon>
        <taxon>Ascomycota</taxon>
        <taxon>Pezizomycotina</taxon>
        <taxon>Sordariomycetes</taxon>
        <taxon>Hypocreomycetidae</taxon>
        <taxon>Glomerellales</taxon>
        <taxon>Glomerellaceae</taxon>
        <taxon>Colletotrichum</taxon>
        <taxon>Colletotrichum gloeosporioides species complex</taxon>
    </lineage>
</organism>
<keyword evidence="8" id="KW-1133">Transmembrane helix</keyword>
<dbReference type="GO" id="GO:0020037">
    <property type="term" value="F:heme binding"/>
    <property type="evidence" value="ECO:0007669"/>
    <property type="project" value="InterPro"/>
</dbReference>
<evidence type="ECO:0000256" key="7">
    <source>
        <dbReference type="ARBA" id="ARBA00023033"/>
    </source>
</evidence>
<evidence type="ECO:0000313" key="10">
    <source>
        <dbReference type="Proteomes" id="UP000011096"/>
    </source>
</evidence>
<dbReference type="GO" id="GO:0004497">
    <property type="term" value="F:monooxygenase activity"/>
    <property type="evidence" value="ECO:0007669"/>
    <property type="project" value="UniProtKB-KW"/>
</dbReference>
<dbReference type="InParanoid" id="A0A7J6IVA5"/>
<dbReference type="InterPro" id="IPR050121">
    <property type="entry name" value="Cytochrome_P450_monoxygenase"/>
</dbReference>
<dbReference type="GO" id="GO:0005506">
    <property type="term" value="F:iron ion binding"/>
    <property type="evidence" value="ECO:0007669"/>
    <property type="project" value="InterPro"/>
</dbReference>
<name>A0A7J6IVA5_COLFN</name>
<dbReference type="EMBL" id="ANPB02000006">
    <property type="protein sequence ID" value="KAF4480709.1"/>
    <property type="molecule type" value="Genomic_DNA"/>
</dbReference>
<comment type="similarity">
    <text evidence="2">Belongs to the cytochrome P450 family.</text>
</comment>
<feature type="transmembrane region" description="Helical" evidence="8">
    <location>
        <begin position="6"/>
        <end position="25"/>
    </location>
</feature>
<protein>
    <submittedName>
        <fullName evidence="9">Cytochrome P450 monooxygenase 1</fullName>
    </submittedName>
</protein>
<dbReference type="Pfam" id="PF00067">
    <property type="entry name" value="p450"/>
    <property type="match status" value="1"/>
</dbReference>
<keyword evidence="5" id="KW-0560">Oxidoreductase</keyword>
<evidence type="ECO:0000256" key="3">
    <source>
        <dbReference type="ARBA" id="ARBA00022617"/>
    </source>
</evidence>
<accession>A0A7J6IVA5</accession>
<evidence type="ECO:0000313" key="9">
    <source>
        <dbReference type="EMBL" id="KAF4480709.1"/>
    </source>
</evidence>
<dbReference type="Proteomes" id="UP000011096">
    <property type="component" value="Unassembled WGS sequence"/>
</dbReference>
<keyword evidence="7 9" id="KW-0503">Monooxygenase</keyword>
<reference evidence="9 10" key="2">
    <citation type="submission" date="2020-04" db="EMBL/GenBank/DDBJ databases">
        <title>Genome sequencing and assembly of multiple isolates from the Colletotrichum gloeosporioides species complex.</title>
        <authorList>
            <person name="Gan P."/>
            <person name="Shirasu K."/>
        </authorList>
    </citation>
    <scope>NUCLEOTIDE SEQUENCE [LARGE SCALE GENOMIC DNA]</scope>
    <source>
        <strain evidence="9 10">Nara gc5</strain>
    </source>
</reference>
<dbReference type="RefSeq" id="XP_031892876.1">
    <property type="nucleotide sequence ID" value="XM_032021209.1"/>
</dbReference>
<proteinExistence type="inferred from homology"/>
<keyword evidence="8" id="KW-0472">Membrane</keyword>
<evidence type="ECO:0000256" key="4">
    <source>
        <dbReference type="ARBA" id="ARBA00022723"/>
    </source>
</evidence>
<evidence type="ECO:0000256" key="1">
    <source>
        <dbReference type="ARBA" id="ARBA00001971"/>
    </source>
</evidence>
<sequence>MSSFTHYIGLAIIGALLYGVIKCVYNLTLHPLARFPGPLLHRATRLSSCARLIQGRLPYDVLDLHRQYGHVVRIAPDELSFAHADAWKEIYGRRPMGTSAAGPEELPKYSTFYRNAGLPHSIVNEDRENHALLRRMLSPGFSERALRNQEPVIGGYVDLLMRQLHRHSKVRETDVQGDDDLDLSGTGCESTLELQGQQVGAPKPVDLKDWYIWTTFDVIGDLCFGEPFGGLERGRYDPWVAQLNSAGPISAWLWTIKYLGWDRVLVRLMRWLVLNRVELARRTTERLQRRMAMPTERLDLVAGLLKKREGSALEPLQIRVNVGTLVLAGSETTSTLLCGVTFLVLKHREVMMRLREEVRSSFAREEDITISSVTKLTYMSACLDEALRCYPPAAAGMPREVPTGGTTVAGEILPEGTACAVWQWSLFHNEKYFTRPFDFCPQRFLNDPEFASDKLDMFPHAEMRLILSKLIFNFDMELVDPGDDWLNQKSYLFWHKTPLKVYLTAVRRNE</sequence>
<dbReference type="InterPro" id="IPR002401">
    <property type="entry name" value="Cyt_P450_E_grp-I"/>
</dbReference>
<dbReference type="PANTHER" id="PTHR24305:SF230">
    <property type="entry name" value="P450, PUTATIVE (EUROFUNG)-RELATED"/>
    <property type="match status" value="1"/>
</dbReference>
<keyword evidence="10" id="KW-1185">Reference proteome</keyword>
<evidence type="ECO:0000256" key="2">
    <source>
        <dbReference type="ARBA" id="ARBA00010617"/>
    </source>
</evidence>
<evidence type="ECO:0000256" key="6">
    <source>
        <dbReference type="ARBA" id="ARBA00023004"/>
    </source>
</evidence>
<keyword evidence="8" id="KW-0812">Transmembrane</keyword>
<keyword evidence="3" id="KW-0349">Heme</keyword>
<keyword evidence="4" id="KW-0479">Metal-binding</keyword>
<keyword evidence="6" id="KW-0408">Iron</keyword>
<dbReference type="GO" id="GO:0016705">
    <property type="term" value="F:oxidoreductase activity, acting on paired donors, with incorporation or reduction of molecular oxygen"/>
    <property type="evidence" value="ECO:0007669"/>
    <property type="project" value="InterPro"/>
</dbReference>
<dbReference type="PANTHER" id="PTHR24305">
    <property type="entry name" value="CYTOCHROME P450"/>
    <property type="match status" value="1"/>
</dbReference>
<gene>
    <name evidence="9" type="primary">PbP450-1-0</name>
    <name evidence="9" type="ORF">CGGC5_v010816</name>
</gene>
<dbReference type="SUPFAM" id="SSF48264">
    <property type="entry name" value="Cytochrome P450"/>
    <property type="match status" value="1"/>
</dbReference>
<dbReference type="OrthoDB" id="5186775at2759"/>
<evidence type="ECO:0000256" key="5">
    <source>
        <dbReference type="ARBA" id="ARBA00023002"/>
    </source>
</evidence>
<dbReference type="PRINTS" id="PR00463">
    <property type="entry name" value="EP450I"/>
</dbReference>
<reference evidence="9 10" key="1">
    <citation type="submission" date="2012-08" db="EMBL/GenBank/DDBJ databases">
        <authorList>
            <person name="Gan P.H.P."/>
            <person name="Ikeda K."/>
            <person name="Irieda H."/>
            <person name="Narusaka M."/>
            <person name="O'Connell R.J."/>
            <person name="Narusaka Y."/>
            <person name="Takano Y."/>
            <person name="Kubo Y."/>
            <person name="Shirasu K."/>
        </authorList>
    </citation>
    <scope>NUCLEOTIDE SEQUENCE [LARGE SCALE GENOMIC DNA]</scope>
    <source>
        <strain evidence="9 10">Nara gc5</strain>
    </source>
</reference>
<dbReference type="CDD" id="cd11058">
    <property type="entry name" value="CYP60B-like"/>
    <property type="match status" value="1"/>
</dbReference>
<dbReference type="Gene3D" id="1.10.630.10">
    <property type="entry name" value="Cytochrome P450"/>
    <property type="match status" value="1"/>
</dbReference>
<evidence type="ECO:0000256" key="8">
    <source>
        <dbReference type="SAM" id="Phobius"/>
    </source>
</evidence>
<dbReference type="InterPro" id="IPR036396">
    <property type="entry name" value="Cyt_P450_sf"/>
</dbReference>
<dbReference type="AlphaFoldDB" id="A0A7J6IVA5"/>
<dbReference type="GeneID" id="43605415"/>
<dbReference type="InterPro" id="IPR001128">
    <property type="entry name" value="Cyt_P450"/>
</dbReference>
<comment type="caution">
    <text evidence="9">The sequence shown here is derived from an EMBL/GenBank/DDBJ whole genome shotgun (WGS) entry which is preliminary data.</text>
</comment>